<keyword evidence="6" id="KW-1185">Reference proteome</keyword>
<dbReference type="InterPro" id="IPR050302">
    <property type="entry name" value="Rab_GAP_TBC_domain"/>
</dbReference>
<evidence type="ECO:0000313" key="4">
    <source>
        <dbReference type="EMBL" id="BBN11676.1"/>
    </source>
</evidence>
<feature type="compositionally biased region" description="Low complexity" evidence="2">
    <location>
        <begin position="241"/>
        <end position="258"/>
    </location>
</feature>
<dbReference type="Gene3D" id="1.10.472.80">
    <property type="entry name" value="Ypt/Rab-GAP domain of gyp1p, domain 3"/>
    <property type="match status" value="1"/>
</dbReference>
<reference evidence="7" key="3">
    <citation type="journal article" date="2020" name="Curr. Biol.">
        <title>Chromatin organization in early land plants reveals an ancestral association between H3K27me3, transposons, and constitutive heterochromatin.</title>
        <authorList>
            <person name="Montgomery S.A."/>
            <person name="Tanizawa Y."/>
            <person name="Galik B."/>
            <person name="Wang N."/>
            <person name="Ito T."/>
            <person name="Mochizuki T."/>
            <person name="Akimcheva S."/>
            <person name="Bowman J.L."/>
            <person name="Cognat V."/>
            <person name="Marechal-Drouard L."/>
            <person name="Ekker H."/>
            <person name="Hong S.F."/>
            <person name="Kohchi T."/>
            <person name="Lin S.S."/>
            <person name="Liu L.D."/>
            <person name="Nakamura Y."/>
            <person name="Valeeva L.R."/>
            <person name="Shakirov E.V."/>
            <person name="Shippen D.E."/>
            <person name="Wei W.L."/>
            <person name="Yagura M."/>
            <person name="Yamaoka S."/>
            <person name="Yamato K.T."/>
            <person name="Liu C."/>
            <person name="Berger F."/>
        </authorList>
    </citation>
    <scope>NUCLEOTIDE SEQUENCE [LARGE SCALE GENOMIC DNA]</scope>
    <source>
        <strain evidence="7">Tak-1</strain>
    </source>
</reference>
<feature type="region of interest" description="Disordered" evidence="2">
    <location>
        <begin position="821"/>
        <end position="966"/>
    </location>
</feature>
<dbReference type="FunFam" id="1.10.472.80:FF:000013">
    <property type="entry name" value="TBC1 domain family member 8B"/>
    <property type="match status" value="1"/>
</dbReference>
<feature type="compositionally biased region" description="Polar residues" evidence="2">
    <location>
        <begin position="195"/>
        <end position="208"/>
    </location>
</feature>
<evidence type="ECO:0000313" key="5">
    <source>
        <dbReference type="EMBL" id="OAE34372.1"/>
    </source>
</evidence>
<keyword evidence="1" id="KW-0175">Coiled coil</keyword>
<protein>
    <recommendedName>
        <fullName evidence="3">Rab-GAP TBC domain-containing protein</fullName>
    </recommendedName>
</protein>
<feature type="domain" description="Rab-GAP TBC" evidence="3">
    <location>
        <begin position="276"/>
        <end position="489"/>
    </location>
</feature>
<reference evidence="4" key="2">
    <citation type="journal article" date="2019" name="Curr. Biol.">
        <title>Chromatin organization in early land plants reveals an ancestral association between H3K27me3, transposons, and constitutive heterochromatin.</title>
        <authorList>
            <person name="Montgomery S.A."/>
            <person name="Tanizawa Y."/>
            <person name="Galik B."/>
            <person name="Wang N."/>
            <person name="Ito T."/>
            <person name="Mochizuki T."/>
            <person name="Akimcheva S."/>
            <person name="Bowman J."/>
            <person name="Cognat V."/>
            <person name="Drouard L."/>
            <person name="Ekker H."/>
            <person name="Houng S."/>
            <person name="Kohchi T."/>
            <person name="Lin S."/>
            <person name="Liu L.D."/>
            <person name="Nakamura Y."/>
            <person name="Valeeva L.R."/>
            <person name="Shakirov E.V."/>
            <person name="Shippen D.E."/>
            <person name="Wei W."/>
            <person name="Yagura M."/>
            <person name="Yamaoka S."/>
            <person name="Yamato K.T."/>
            <person name="Liu C."/>
            <person name="Berger F."/>
        </authorList>
    </citation>
    <scope>NUCLEOTIDE SEQUENCE [LARGE SCALE GENOMIC DNA]</scope>
    <source>
        <strain evidence="4">Tak-1</strain>
    </source>
</reference>
<reference evidence="5 6" key="1">
    <citation type="submission" date="2016-03" db="EMBL/GenBank/DDBJ databases">
        <title>Mechanisms controlling the formation of the plant cell surface in tip-growing cells are functionally conserved among land plants.</title>
        <authorList>
            <person name="Honkanen S."/>
            <person name="Jones V.A."/>
            <person name="Morieri G."/>
            <person name="Champion C."/>
            <person name="Hetherington A.J."/>
            <person name="Kelly S."/>
            <person name="Saint-Marcoux D."/>
            <person name="Proust H."/>
            <person name="Prescott H."/>
            <person name="Dolan L."/>
        </authorList>
    </citation>
    <scope>NUCLEOTIDE SEQUENCE [LARGE SCALE GENOMIC DNA]</scope>
    <source>
        <strain evidence="6">cv. Tak-1 and cv. Tak-2</strain>
        <tissue evidence="5">Whole gametophyte</tissue>
    </source>
</reference>
<evidence type="ECO:0000313" key="7">
    <source>
        <dbReference type="Proteomes" id="UP001162541"/>
    </source>
</evidence>
<feature type="compositionally biased region" description="Low complexity" evidence="2">
    <location>
        <begin position="76"/>
        <end position="91"/>
    </location>
</feature>
<feature type="region of interest" description="Disordered" evidence="2">
    <location>
        <begin position="69"/>
        <end position="98"/>
    </location>
</feature>
<dbReference type="AlphaFoldDB" id="A0A176WPY1"/>
<evidence type="ECO:0000256" key="2">
    <source>
        <dbReference type="SAM" id="MobiDB-lite"/>
    </source>
</evidence>
<evidence type="ECO:0000259" key="3">
    <source>
        <dbReference type="PROSITE" id="PS50086"/>
    </source>
</evidence>
<dbReference type="InterPro" id="IPR000195">
    <property type="entry name" value="Rab-GAP-TBC_dom"/>
</dbReference>
<dbReference type="Proteomes" id="UP000077202">
    <property type="component" value="Unassembled WGS sequence"/>
</dbReference>
<dbReference type="SUPFAM" id="SSF47923">
    <property type="entry name" value="Ypt/Rab-GAP domain of gyp1p"/>
    <property type="match status" value="2"/>
</dbReference>
<accession>A0A176WPY1</accession>
<dbReference type="EMBL" id="AP019870">
    <property type="protein sequence ID" value="BBN11676.1"/>
    <property type="molecule type" value="Genomic_DNA"/>
</dbReference>
<dbReference type="InterPro" id="IPR035969">
    <property type="entry name" value="Rab-GAP_TBC_sf"/>
</dbReference>
<dbReference type="Pfam" id="PF00566">
    <property type="entry name" value="RabGAP-TBC"/>
    <property type="match status" value="1"/>
</dbReference>
<sequence length="966" mass="106584">MAKERAPKGGKPRVPAYVEHSRDMYGFMVRPQHLEKYREYCPIYKEEEAERSERWDRFLSTINETVPSSVEGLDTVSSVSSNGSNGQVNGQDLDNDEKQSTLRPDRIMIEAEPGATKLWGQLRKPLWAIERAGSIRHRGINSQSSFAKECIARNGNVTSAGPELTGTTGENRTSDGPVDSVKEAIHTNGHAKQDILTTNTSHDTSNGDSGRVSLDGTGTDSEDDHFSDAESTDELPDVDNVARVSTSPASSVASPPETSDNDCPWDEELRSLVRGGVPMALRGELWQVFVGTKKRRAYGHYNALLTLLADGGGDSDGVGGLLDGSSSAASNYLVSKSGVLEKWTNQIEKDLPRTFPGHPALDEDGRNALRRLLTAYARHNPSVGYCQAMNFLAALLLLLMPEENAFWTLTGIIDDYFEGYYSEKMLEAQVDQLVFEDLVREHFPKLVSHLDTLQVQVAWVSGPWFLSIFVNVLPWESVLRVWDVLLFEGNRCMLFRTALALMEMHAPALSATRDAGDAVALLQSMASATFDSSQLVLIACMGYQTVTEPRLQKLRVKHRPDVLAALQERSIELHLWRNSNAAITSKLPYLYTKPVSGGDSLLLKNTIIVSDEKANGAPLKSPQTPAAIDAKRLGLTMKLPVFFEEPSVKRSFTNASNPGSDEEDEINGSDLQEQVKWLKNEISRALEDRKAATVRAEQLETALVEMVQHDNRLYLAAKVEKLEAEVADLRTEVAELKSTLAQKEEHEASLVQVLVRMEQEQRIADDARRFAERDSATQKLAAEMIEAKYEASLEAIKEMEKRAVMAETMLEATLSYQALGNNSPHGSFRRSSMDPLLVRPPESPVGSPSLKEDSGMSKYFHNATNGSVRDDHLDDKASKPRIFSRPFSLSWRDKPKSKTSASIDSPRSVESPRTPFLAHSERGFDADSSLPSSGASTPDSAQTSSSVHHVQRANGSPGRKVNLDKS</sequence>
<dbReference type="GO" id="GO:0005096">
    <property type="term" value="F:GTPase activator activity"/>
    <property type="evidence" value="ECO:0007669"/>
    <property type="project" value="TreeGrafter"/>
</dbReference>
<dbReference type="Gene3D" id="1.10.8.270">
    <property type="entry name" value="putative rabgap domain of human tbc1 domain family member 14 like domains"/>
    <property type="match status" value="1"/>
</dbReference>
<dbReference type="PROSITE" id="PS50086">
    <property type="entry name" value="TBC_RABGAP"/>
    <property type="match status" value="1"/>
</dbReference>
<feature type="compositionally biased region" description="Basic and acidic residues" evidence="2">
    <location>
        <begin position="868"/>
        <end position="878"/>
    </location>
</feature>
<dbReference type="SMART" id="SM00164">
    <property type="entry name" value="TBC"/>
    <property type="match status" value="1"/>
</dbReference>
<organism evidence="5 6">
    <name type="scientific">Marchantia polymorpha subsp. ruderalis</name>
    <dbReference type="NCBI Taxonomy" id="1480154"/>
    <lineage>
        <taxon>Eukaryota</taxon>
        <taxon>Viridiplantae</taxon>
        <taxon>Streptophyta</taxon>
        <taxon>Embryophyta</taxon>
        <taxon>Marchantiophyta</taxon>
        <taxon>Marchantiopsida</taxon>
        <taxon>Marchantiidae</taxon>
        <taxon>Marchantiales</taxon>
        <taxon>Marchantiaceae</taxon>
        <taxon>Marchantia</taxon>
    </lineage>
</organism>
<dbReference type="EMBL" id="LVLJ01000416">
    <property type="protein sequence ID" value="OAE34372.1"/>
    <property type="molecule type" value="Genomic_DNA"/>
</dbReference>
<dbReference type="FunFam" id="1.10.8.270:FF:000018">
    <property type="entry name" value="Ypt/Rab-GAP domain of gyp1p superfamily protein"/>
    <property type="match status" value="1"/>
</dbReference>
<dbReference type="GO" id="GO:0031267">
    <property type="term" value="F:small GTPase binding"/>
    <property type="evidence" value="ECO:0007669"/>
    <property type="project" value="TreeGrafter"/>
</dbReference>
<dbReference type="Proteomes" id="UP001162541">
    <property type="component" value="Chromosome 5"/>
</dbReference>
<evidence type="ECO:0000256" key="1">
    <source>
        <dbReference type="SAM" id="Coils"/>
    </source>
</evidence>
<feature type="compositionally biased region" description="Polar residues" evidence="2">
    <location>
        <begin position="156"/>
        <end position="171"/>
    </location>
</feature>
<feature type="coiled-coil region" evidence="1">
    <location>
        <begin position="682"/>
        <end position="746"/>
    </location>
</feature>
<feature type="compositionally biased region" description="Polar residues" evidence="2">
    <location>
        <begin position="929"/>
        <end position="948"/>
    </location>
</feature>
<evidence type="ECO:0000313" key="6">
    <source>
        <dbReference type="Proteomes" id="UP000077202"/>
    </source>
</evidence>
<name>A0A176WPY1_MARPO</name>
<gene>
    <name evidence="5" type="ORF">AXG93_1054s1580</name>
    <name evidence="4" type="ORF">Mp_5g13890</name>
</gene>
<feature type="compositionally biased region" description="Acidic residues" evidence="2">
    <location>
        <begin position="220"/>
        <end position="237"/>
    </location>
</feature>
<dbReference type="PANTHER" id="PTHR47219">
    <property type="entry name" value="RAB GTPASE-ACTIVATING PROTEIN 1-LIKE"/>
    <property type="match status" value="1"/>
</dbReference>
<proteinExistence type="predicted"/>
<dbReference type="PANTHER" id="PTHR47219:SF20">
    <property type="entry name" value="TBC1 DOMAIN FAMILY MEMBER 2B"/>
    <property type="match status" value="1"/>
</dbReference>
<feature type="region of interest" description="Disordered" evidence="2">
    <location>
        <begin position="156"/>
        <end position="265"/>
    </location>
</feature>